<dbReference type="AlphaFoldDB" id="A0A7N5K7R3"/>
<evidence type="ECO:0000256" key="2">
    <source>
        <dbReference type="ARBA" id="ARBA00006991"/>
    </source>
</evidence>
<keyword evidence="6" id="KW-0862">Zinc</keyword>
<dbReference type="FunFam" id="3.30.710.10:FF:000048">
    <property type="entry name" value="zinc finger and BTB domain-containing protein 17"/>
    <property type="match status" value="1"/>
</dbReference>
<proteinExistence type="inferred from homology"/>
<reference evidence="13" key="2">
    <citation type="submission" date="2025-08" db="UniProtKB">
        <authorList>
            <consortium name="Ensembl"/>
        </authorList>
    </citation>
    <scope>IDENTIFICATION</scope>
</reference>
<dbReference type="GO" id="GO:0008270">
    <property type="term" value="F:zinc ion binding"/>
    <property type="evidence" value="ECO:0007669"/>
    <property type="project" value="UniProtKB-KW"/>
</dbReference>
<evidence type="ECO:0000256" key="5">
    <source>
        <dbReference type="ARBA" id="ARBA00022771"/>
    </source>
</evidence>
<reference evidence="13" key="3">
    <citation type="submission" date="2025-09" db="UniProtKB">
        <authorList>
            <consortium name="Ensembl"/>
        </authorList>
    </citation>
    <scope>IDENTIFICATION</scope>
</reference>
<evidence type="ECO:0000256" key="1">
    <source>
        <dbReference type="ARBA" id="ARBA00004123"/>
    </source>
</evidence>
<evidence type="ECO:0000259" key="12">
    <source>
        <dbReference type="PROSITE" id="PS50097"/>
    </source>
</evidence>
<dbReference type="PROSITE" id="PS50097">
    <property type="entry name" value="BTB"/>
    <property type="match status" value="1"/>
</dbReference>
<name>A0A7N5K7R3_AILME</name>
<keyword evidence="3" id="KW-0479">Metal-binding</keyword>
<feature type="region of interest" description="Disordered" evidence="11">
    <location>
        <begin position="213"/>
        <end position="242"/>
    </location>
</feature>
<dbReference type="GeneTree" id="ENSGT00940000159957"/>
<evidence type="ECO:0000256" key="7">
    <source>
        <dbReference type="ARBA" id="ARBA00023015"/>
    </source>
</evidence>
<keyword evidence="7" id="KW-0805">Transcription regulation</keyword>
<dbReference type="SMART" id="SM00225">
    <property type="entry name" value="BTB"/>
    <property type="match status" value="1"/>
</dbReference>
<dbReference type="PANTHER" id="PTHR46105:SF30">
    <property type="entry name" value="ZINC FINGER AND BTB DOMAIN CONTAINING 49"/>
    <property type="match status" value="1"/>
</dbReference>
<feature type="domain" description="BTB" evidence="12">
    <location>
        <begin position="24"/>
        <end position="86"/>
    </location>
</feature>
<accession>A0A7N5K7R3</accession>
<evidence type="ECO:0000256" key="8">
    <source>
        <dbReference type="ARBA" id="ARBA00023125"/>
    </source>
</evidence>
<dbReference type="InterPro" id="IPR050457">
    <property type="entry name" value="ZnFinger_BTB_dom_contain"/>
</dbReference>
<evidence type="ECO:0000256" key="11">
    <source>
        <dbReference type="SAM" id="MobiDB-lite"/>
    </source>
</evidence>
<keyword evidence="4" id="KW-0677">Repeat</keyword>
<dbReference type="Gene3D" id="3.30.710.10">
    <property type="entry name" value="Potassium Channel Kv1.1, Chain A"/>
    <property type="match status" value="1"/>
</dbReference>
<keyword evidence="9" id="KW-0804">Transcription</keyword>
<keyword evidence="8" id="KW-0238">DNA-binding</keyword>
<keyword evidence="5" id="KW-0863">Zinc-finger</keyword>
<keyword evidence="10" id="KW-0539">Nucleus</keyword>
<dbReference type="InParanoid" id="A0A7N5K7R3"/>
<evidence type="ECO:0000256" key="10">
    <source>
        <dbReference type="ARBA" id="ARBA00023242"/>
    </source>
</evidence>
<dbReference type="GO" id="GO:0000978">
    <property type="term" value="F:RNA polymerase II cis-regulatory region sequence-specific DNA binding"/>
    <property type="evidence" value="ECO:0007669"/>
    <property type="project" value="TreeGrafter"/>
</dbReference>
<evidence type="ECO:0000313" key="14">
    <source>
        <dbReference type="Proteomes" id="UP000008912"/>
    </source>
</evidence>
<dbReference type="Ensembl" id="ENSAMET00000039660.1">
    <property type="protein sequence ID" value="ENSAMEP00000036172.1"/>
    <property type="gene ID" value="ENSAMEG00000030804.1"/>
</dbReference>
<sequence>MDFPQHSRHVLEQLNQQRQLGLLCDCTFVVDGVDFKAHKAVLAACSEYFKMLFVDQKDVVHLDISNAAGLGQVLEFMYTAKLSLSSENVDDVLAVASFLQMQDIITACHALKSLAEPTTSPGENTVASAAEGERLAGCSRAGSFGWGVASDSLFPLSGPPFPSPAFCPVECEEEVSGRPSEGPPRLPTRLPHLLPACFVLCCPRELGACLSQTSAHGGPPAVPPLSRPPFAENPAPPLSTDSEQRHCAVCGVCSLPVREPHGGGSLACGVGARGTDWQTTT</sequence>
<evidence type="ECO:0000256" key="3">
    <source>
        <dbReference type="ARBA" id="ARBA00022723"/>
    </source>
</evidence>
<organism evidence="13 14">
    <name type="scientific">Ailuropoda melanoleuca</name>
    <name type="common">Giant panda</name>
    <dbReference type="NCBI Taxonomy" id="9646"/>
    <lineage>
        <taxon>Eukaryota</taxon>
        <taxon>Metazoa</taxon>
        <taxon>Chordata</taxon>
        <taxon>Craniata</taxon>
        <taxon>Vertebrata</taxon>
        <taxon>Euteleostomi</taxon>
        <taxon>Mammalia</taxon>
        <taxon>Eutheria</taxon>
        <taxon>Laurasiatheria</taxon>
        <taxon>Carnivora</taxon>
        <taxon>Caniformia</taxon>
        <taxon>Ursidae</taxon>
        <taxon>Ailuropoda</taxon>
    </lineage>
</organism>
<comment type="similarity">
    <text evidence="2">Belongs to the krueppel C2H2-type zinc-finger protein family.</text>
</comment>
<dbReference type="GO" id="GO:0005634">
    <property type="term" value="C:nucleus"/>
    <property type="evidence" value="ECO:0007669"/>
    <property type="project" value="UniProtKB-SubCell"/>
</dbReference>
<evidence type="ECO:0000256" key="6">
    <source>
        <dbReference type="ARBA" id="ARBA00022833"/>
    </source>
</evidence>
<dbReference type="Proteomes" id="UP000008912">
    <property type="component" value="Unassembled WGS sequence"/>
</dbReference>
<dbReference type="GO" id="GO:0000981">
    <property type="term" value="F:DNA-binding transcription factor activity, RNA polymerase II-specific"/>
    <property type="evidence" value="ECO:0007669"/>
    <property type="project" value="TreeGrafter"/>
</dbReference>
<evidence type="ECO:0000256" key="4">
    <source>
        <dbReference type="ARBA" id="ARBA00022737"/>
    </source>
</evidence>
<dbReference type="SUPFAM" id="SSF54695">
    <property type="entry name" value="POZ domain"/>
    <property type="match status" value="1"/>
</dbReference>
<evidence type="ECO:0000256" key="9">
    <source>
        <dbReference type="ARBA" id="ARBA00023163"/>
    </source>
</evidence>
<dbReference type="InterPro" id="IPR000210">
    <property type="entry name" value="BTB/POZ_dom"/>
</dbReference>
<comment type="subcellular location">
    <subcellularLocation>
        <location evidence="1">Nucleus</location>
    </subcellularLocation>
</comment>
<evidence type="ECO:0000313" key="13">
    <source>
        <dbReference type="Ensembl" id="ENSAMEP00000036172.1"/>
    </source>
</evidence>
<dbReference type="PANTHER" id="PTHR46105">
    <property type="entry name" value="AGAP004733-PA"/>
    <property type="match status" value="1"/>
</dbReference>
<dbReference type="CDD" id="cd18206">
    <property type="entry name" value="BTB_POZ_ZBTB17_MIZ1"/>
    <property type="match status" value="1"/>
</dbReference>
<reference evidence="13 14" key="1">
    <citation type="journal article" date="2010" name="Nature">
        <title>The sequence and de novo assembly of the giant panda genome.</title>
        <authorList>
            <person name="Li R."/>
            <person name="Fan W."/>
            <person name="Tian G."/>
            <person name="Zhu H."/>
            <person name="He L."/>
            <person name="Cai J."/>
            <person name="Huang Q."/>
            <person name="Cai Q."/>
            <person name="Li B."/>
            <person name="Bai Y."/>
            <person name="Zhang Z."/>
            <person name="Zhang Y."/>
            <person name="Wang W."/>
            <person name="Li J."/>
            <person name="Wei F."/>
            <person name="Li H."/>
            <person name="Jian M."/>
            <person name="Li J."/>
            <person name="Zhang Z."/>
            <person name="Nielsen R."/>
            <person name="Li D."/>
            <person name="Gu W."/>
            <person name="Yang Z."/>
            <person name="Xuan Z."/>
            <person name="Ryder O.A."/>
            <person name="Leung F.C."/>
            <person name="Zhou Y."/>
            <person name="Cao J."/>
            <person name="Sun X."/>
            <person name="Fu Y."/>
            <person name="Fang X."/>
            <person name="Guo X."/>
            <person name="Wang B."/>
            <person name="Hou R."/>
            <person name="Shen F."/>
            <person name="Mu B."/>
            <person name="Ni P."/>
            <person name="Lin R."/>
            <person name="Qian W."/>
            <person name="Wang G."/>
            <person name="Yu C."/>
            <person name="Nie W."/>
            <person name="Wang J."/>
            <person name="Wu Z."/>
            <person name="Liang H."/>
            <person name="Min J."/>
            <person name="Wu Q."/>
            <person name="Cheng S."/>
            <person name="Ruan J."/>
            <person name="Wang M."/>
            <person name="Shi Z."/>
            <person name="Wen M."/>
            <person name="Liu B."/>
            <person name="Ren X."/>
            <person name="Zheng H."/>
            <person name="Dong D."/>
            <person name="Cook K."/>
            <person name="Shan G."/>
            <person name="Zhang H."/>
            <person name="Kosiol C."/>
            <person name="Xie X."/>
            <person name="Lu Z."/>
            <person name="Zheng H."/>
            <person name="Li Y."/>
            <person name="Steiner C.C."/>
            <person name="Lam T.T."/>
            <person name="Lin S."/>
            <person name="Zhang Q."/>
            <person name="Li G."/>
            <person name="Tian J."/>
            <person name="Gong T."/>
            <person name="Liu H."/>
            <person name="Zhang D."/>
            <person name="Fang L."/>
            <person name="Ye C."/>
            <person name="Zhang J."/>
            <person name="Hu W."/>
            <person name="Xu A."/>
            <person name="Ren Y."/>
            <person name="Zhang G."/>
            <person name="Bruford M.W."/>
            <person name="Li Q."/>
            <person name="Ma L."/>
            <person name="Guo Y."/>
            <person name="An N."/>
            <person name="Hu Y."/>
            <person name="Zheng Y."/>
            <person name="Shi Y."/>
            <person name="Li Z."/>
            <person name="Liu Q."/>
            <person name="Chen Y."/>
            <person name="Zhao J."/>
            <person name="Qu N."/>
            <person name="Zhao S."/>
            <person name="Tian F."/>
            <person name="Wang X."/>
            <person name="Wang H."/>
            <person name="Xu L."/>
            <person name="Liu X."/>
            <person name="Vinar T."/>
            <person name="Wang Y."/>
            <person name="Lam T.W."/>
            <person name="Yiu S.M."/>
            <person name="Liu S."/>
            <person name="Zhang H."/>
            <person name="Li D."/>
            <person name="Huang Y."/>
            <person name="Wang X."/>
            <person name="Yang G."/>
            <person name="Jiang Z."/>
            <person name="Wang J."/>
            <person name="Qin N."/>
            <person name="Li L."/>
            <person name="Li J."/>
            <person name="Bolund L."/>
            <person name="Kristiansen K."/>
            <person name="Wong G.K."/>
            <person name="Olson M."/>
            <person name="Zhang X."/>
            <person name="Li S."/>
            <person name="Yang H."/>
            <person name="Wang J."/>
            <person name="Wang J."/>
        </authorList>
    </citation>
    <scope>NUCLEOTIDE SEQUENCE [LARGE SCALE GENOMIC DNA]</scope>
</reference>
<dbReference type="Pfam" id="PF00651">
    <property type="entry name" value="BTB"/>
    <property type="match status" value="1"/>
</dbReference>
<dbReference type="InterPro" id="IPR011333">
    <property type="entry name" value="SKP1/BTB/POZ_sf"/>
</dbReference>
<protein>
    <recommendedName>
        <fullName evidence="12">BTB domain-containing protein</fullName>
    </recommendedName>
</protein>
<dbReference type="GO" id="GO:0045893">
    <property type="term" value="P:positive regulation of DNA-templated transcription"/>
    <property type="evidence" value="ECO:0007669"/>
    <property type="project" value="UniProtKB-ARBA"/>
</dbReference>
<keyword evidence="14" id="KW-1185">Reference proteome</keyword>